<gene>
    <name evidence="2" type="ORF">HG15A2_12030</name>
</gene>
<evidence type="ECO:0008006" key="4">
    <source>
        <dbReference type="Google" id="ProtNLM"/>
    </source>
</evidence>
<dbReference type="RefSeq" id="WP_145058707.1">
    <property type="nucleotide sequence ID" value="NZ_CP036263.1"/>
</dbReference>
<dbReference type="InterPro" id="IPR016195">
    <property type="entry name" value="Pol/histidinol_Pase-like"/>
</dbReference>
<name>A0A517MSS1_9BACT</name>
<protein>
    <recommendedName>
        <fullName evidence="4">PHP domain protein</fullName>
    </recommendedName>
</protein>
<dbReference type="Gene3D" id="3.20.20.140">
    <property type="entry name" value="Metal-dependent hydrolases"/>
    <property type="match status" value="1"/>
</dbReference>
<dbReference type="Proteomes" id="UP000319852">
    <property type="component" value="Chromosome"/>
</dbReference>
<dbReference type="KEGG" id="amob:HG15A2_12030"/>
<dbReference type="AlphaFoldDB" id="A0A517MSS1"/>
<feature type="region of interest" description="Disordered" evidence="1">
    <location>
        <begin position="110"/>
        <end position="133"/>
    </location>
</feature>
<organism evidence="2 3">
    <name type="scientific">Adhaeretor mobilis</name>
    <dbReference type="NCBI Taxonomy" id="1930276"/>
    <lineage>
        <taxon>Bacteria</taxon>
        <taxon>Pseudomonadati</taxon>
        <taxon>Planctomycetota</taxon>
        <taxon>Planctomycetia</taxon>
        <taxon>Pirellulales</taxon>
        <taxon>Lacipirellulaceae</taxon>
        <taxon>Adhaeretor</taxon>
    </lineage>
</organism>
<evidence type="ECO:0000313" key="2">
    <source>
        <dbReference type="EMBL" id="QDS97935.1"/>
    </source>
</evidence>
<proteinExistence type="predicted"/>
<dbReference type="PANTHER" id="PTHR42924:SF11">
    <property type="entry name" value="POLYMERASE_HISTIDINOL PHOSPHATASE N-TERMINAL DOMAIN-CONTAINING PROTEIN"/>
    <property type="match status" value="1"/>
</dbReference>
<reference evidence="2 3" key="1">
    <citation type="submission" date="2019-02" db="EMBL/GenBank/DDBJ databases">
        <title>Deep-cultivation of Planctomycetes and their phenomic and genomic characterization uncovers novel biology.</title>
        <authorList>
            <person name="Wiegand S."/>
            <person name="Jogler M."/>
            <person name="Boedeker C."/>
            <person name="Pinto D."/>
            <person name="Vollmers J."/>
            <person name="Rivas-Marin E."/>
            <person name="Kohn T."/>
            <person name="Peeters S.H."/>
            <person name="Heuer A."/>
            <person name="Rast P."/>
            <person name="Oberbeckmann S."/>
            <person name="Bunk B."/>
            <person name="Jeske O."/>
            <person name="Meyerdierks A."/>
            <person name="Storesund J.E."/>
            <person name="Kallscheuer N."/>
            <person name="Luecker S."/>
            <person name="Lage O.M."/>
            <person name="Pohl T."/>
            <person name="Merkel B.J."/>
            <person name="Hornburger P."/>
            <person name="Mueller R.-W."/>
            <person name="Bruemmer F."/>
            <person name="Labrenz M."/>
            <person name="Spormann A.M."/>
            <person name="Op den Camp H."/>
            <person name="Overmann J."/>
            <person name="Amann R."/>
            <person name="Jetten M.S.M."/>
            <person name="Mascher T."/>
            <person name="Medema M.H."/>
            <person name="Devos D.P."/>
            <person name="Kaster A.-K."/>
            <person name="Ovreas L."/>
            <person name="Rohde M."/>
            <person name="Galperin M.Y."/>
            <person name="Jogler C."/>
        </authorList>
    </citation>
    <scope>NUCLEOTIDE SEQUENCE [LARGE SCALE GENOMIC DNA]</scope>
    <source>
        <strain evidence="2 3">HG15A2</strain>
    </source>
</reference>
<evidence type="ECO:0000256" key="1">
    <source>
        <dbReference type="SAM" id="MobiDB-lite"/>
    </source>
</evidence>
<dbReference type="InterPro" id="IPR052018">
    <property type="entry name" value="PHP_domain"/>
</dbReference>
<evidence type="ECO:0000313" key="3">
    <source>
        <dbReference type="Proteomes" id="UP000319852"/>
    </source>
</evidence>
<sequence length="453" mass="51175">MVAHTPNRQRLLAFLILGLCYFPEVTVAETLEARGDLQWRRGNMHTHSHWSDGDDYLEMIGLWYRERGYDFLVFSDHNVLANRERWIDVEKSKGGMVAFEKLKARFPEQTKTRRIANETRAEEQTGESEKPPERLQVRLSTFADVSKRLNQPGEYLLIQGEEISDHFEKLPIHMNVSNVAELIEPAGGRSVLEAMQANVRAAYEQRRATGQPMIIHLNHPNYGYAVTAEDLARVVGEQFFEVYNGHPGVNNSGDKQHANVERLWDIVLTLRLDQLKLPLMYGLATDDGHEYHHVPSRRSEPGRGWVMVLSEELTAETLIESLEAGRFYASSGVTLQRVETTEKTFAVEVDAVEGENYTIDFIGTRMGYDAASKPVVDAEGKEIHATHKYSDEVGETLASIEGTSAEYEFHGDEIYVRARVTSSKLHSNPSEIGDFEQAWCQPVIGPAAAKVDE</sequence>
<keyword evidence="3" id="KW-1185">Reference proteome</keyword>
<accession>A0A517MSS1</accession>
<dbReference type="GO" id="GO:0004534">
    <property type="term" value="F:5'-3' RNA exonuclease activity"/>
    <property type="evidence" value="ECO:0007669"/>
    <property type="project" value="TreeGrafter"/>
</dbReference>
<dbReference type="GO" id="GO:0035312">
    <property type="term" value="F:5'-3' DNA exonuclease activity"/>
    <property type="evidence" value="ECO:0007669"/>
    <property type="project" value="TreeGrafter"/>
</dbReference>
<dbReference type="EMBL" id="CP036263">
    <property type="protein sequence ID" value="QDS97935.1"/>
    <property type="molecule type" value="Genomic_DNA"/>
</dbReference>
<dbReference type="PANTHER" id="PTHR42924">
    <property type="entry name" value="EXONUCLEASE"/>
    <property type="match status" value="1"/>
</dbReference>
<dbReference type="SUPFAM" id="SSF89550">
    <property type="entry name" value="PHP domain-like"/>
    <property type="match status" value="1"/>
</dbReference>
<dbReference type="OrthoDB" id="9804333at2"/>